<dbReference type="STRING" id="1071381.G8BMT1"/>
<gene>
    <name evidence="4" type="primary">TPHA0A01250</name>
    <name evidence="4" type="ordered locus">TPHA_0A01250</name>
</gene>
<evidence type="ECO:0000256" key="2">
    <source>
        <dbReference type="ARBA" id="ARBA00022737"/>
    </source>
</evidence>
<sequence>MSYRSLKFNQDSTCFTASSDNTDIIIYNCDPFGKCFELPKNNDILKGNSGGNFADYEHNNSHDDVNNSNGIGSDSDAVNNVDSRKRNHSYKVDSSENALLIEMLFSTNLIAVSSSNKNSIESKKVKIINTKRKSIICELSFPSCVIDIIMNRKRMCVLLETDQIYIYDISCMKHLQTIDIGDKKLKTTVISELQTGNNNDTITSKKKRKIPIKMALSEDDRSILVFTTFNMTNTSINNKNNHIMLNDVVAYDALNITPINYLNAVHNGNVVALTISPDGKIIATASEKGTVIRIFDVGIEKQDELINSLTYEFRRGNRQSTIHQLAFNNNATLIACVGDSDTIHIFKLDSNMKLSTLPMSNSDHGVNNTNNSYITTEDIKGLRKDLNAKSFKNLISKTIKKSIPSQSLDRSFAYINLKNPNNKYVIGFPKEFPNELYIVGENGNFNVYSIPTESGECVLSKRNKY</sequence>
<dbReference type="InterPro" id="IPR001680">
    <property type="entry name" value="WD40_rpt"/>
</dbReference>
<organism evidence="4 5">
    <name type="scientific">Tetrapisispora phaffii (strain ATCC 24235 / CBS 4417 / NBRC 1672 / NRRL Y-8282 / UCD 70-5)</name>
    <name type="common">Yeast</name>
    <name type="synonym">Fabospora phaffii</name>
    <dbReference type="NCBI Taxonomy" id="1071381"/>
    <lineage>
        <taxon>Eukaryota</taxon>
        <taxon>Fungi</taxon>
        <taxon>Dikarya</taxon>
        <taxon>Ascomycota</taxon>
        <taxon>Saccharomycotina</taxon>
        <taxon>Saccharomycetes</taxon>
        <taxon>Saccharomycetales</taxon>
        <taxon>Saccharomycetaceae</taxon>
        <taxon>Tetrapisispora</taxon>
    </lineage>
</organism>
<dbReference type="GO" id="GO:0032258">
    <property type="term" value="P:cytoplasm to vacuole targeting by the Cvt pathway"/>
    <property type="evidence" value="ECO:0007669"/>
    <property type="project" value="EnsemblFungi"/>
</dbReference>
<dbReference type="OMA" id="MNRKRMC"/>
<dbReference type="OrthoDB" id="1667587at2759"/>
<dbReference type="InterPro" id="IPR048720">
    <property type="entry name" value="PROPPIN"/>
</dbReference>
<dbReference type="GO" id="GO:0005829">
    <property type="term" value="C:cytosol"/>
    <property type="evidence" value="ECO:0007669"/>
    <property type="project" value="EnsemblFungi"/>
</dbReference>
<dbReference type="Gene3D" id="2.130.10.10">
    <property type="entry name" value="YVTN repeat-like/Quinoprotein amine dehydrogenase"/>
    <property type="match status" value="1"/>
</dbReference>
<name>G8BMT1_TETPH</name>
<evidence type="ECO:0000256" key="1">
    <source>
        <dbReference type="ARBA" id="ARBA00022574"/>
    </source>
</evidence>
<reference evidence="4 5" key="1">
    <citation type="journal article" date="2011" name="Proc. Natl. Acad. Sci. U.S.A.">
        <title>Evolutionary erosion of yeast sex chromosomes by mating-type switching accidents.</title>
        <authorList>
            <person name="Gordon J.L."/>
            <person name="Armisen D."/>
            <person name="Proux-Wera E."/>
            <person name="Oheigeartaigh S.S."/>
            <person name="Byrne K.P."/>
            <person name="Wolfe K.H."/>
        </authorList>
    </citation>
    <scope>NUCLEOTIDE SEQUENCE [LARGE SCALE GENOMIC DNA]</scope>
    <source>
        <strain evidence="5">ATCC 24235 / CBS 4417 / NBRC 1672 / NRRL Y-8282 / UCD 70-5</strain>
    </source>
</reference>
<dbReference type="RefSeq" id="XP_003683643.1">
    <property type="nucleotide sequence ID" value="XM_003683595.1"/>
</dbReference>
<dbReference type="SMART" id="SM00320">
    <property type="entry name" value="WD40"/>
    <property type="match status" value="2"/>
</dbReference>
<dbReference type="KEGG" id="tpf:TPHA_0A01250"/>
<dbReference type="Proteomes" id="UP000005666">
    <property type="component" value="Chromosome 1"/>
</dbReference>
<dbReference type="GO" id="GO:0080025">
    <property type="term" value="F:phosphatidylinositol-3,5-bisphosphate binding"/>
    <property type="evidence" value="ECO:0007669"/>
    <property type="project" value="EnsemblFungi"/>
</dbReference>
<dbReference type="AlphaFoldDB" id="G8BMT1"/>
<accession>G8BMT1</accession>
<dbReference type="GO" id="GO:0070273">
    <property type="term" value="F:phosphatidylinositol-4-phosphate binding"/>
    <property type="evidence" value="ECO:0007669"/>
    <property type="project" value="EnsemblFungi"/>
</dbReference>
<dbReference type="EMBL" id="HE612856">
    <property type="protein sequence ID" value="CCE61209.1"/>
    <property type="molecule type" value="Genomic_DNA"/>
</dbReference>
<dbReference type="Pfam" id="PF21032">
    <property type="entry name" value="PROPPIN"/>
    <property type="match status" value="2"/>
</dbReference>
<keyword evidence="5" id="KW-1185">Reference proteome</keyword>
<dbReference type="InterPro" id="IPR015943">
    <property type="entry name" value="WD40/YVTN_repeat-like_dom_sf"/>
</dbReference>
<dbReference type="GO" id="GO:0000329">
    <property type="term" value="C:fungal-type vacuole membrane"/>
    <property type="evidence" value="ECO:0007669"/>
    <property type="project" value="EnsemblFungi"/>
</dbReference>
<dbReference type="GO" id="GO:0016050">
    <property type="term" value="P:vesicle organization"/>
    <property type="evidence" value="ECO:0007669"/>
    <property type="project" value="EnsemblFungi"/>
</dbReference>
<keyword evidence="2" id="KW-0677">Repeat</keyword>
<dbReference type="GO" id="GO:0034727">
    <property type="term" value="P:piecemeal microautophagy of the nucleus"/>
    <property type="evidence" value="ECO:0007669"/>
    <property type="project" value="EnsemblFungi"/>
</dbReference>
<dbReference type="GO" id="GO:0032266">
    <property type="term" value="F:phosphatidylinositol-3-phosphate binding"/>
    <property type="evidence" value="ECO:0007669"/>
    <property type="project" value="EnsemblFungi"/>
</dbReference>
<dbReference type="SUPFAM" id="SSF50978">
    <property type="entry name" value="WD40 repeat-like"/>
    <property type="match status" value="1"/>
</dbReference>
<dbReference type="HOGENOM" id="CLU_025895_5_2_1"/>
<dbReference type="GO" id="GO:0000422">
    <property type="term" value="P:autophagy of mitochondrion"/>
    <property type="evidence" value="ECO:0007669"/>
    <property type="project" value="EnsemblFungi"/>
</dbReference>
<evidence type="ECO:0000313" key="5">
    <source>
        <dbReference type="Proteomes" id="UP000005666"/>
    </source>
</evidence>
<dbReference type="GO" id="GO:0005768">
    <property type="term" value="C:endosome"/>
    <property type="evidence" value="ECO:0007669"/>
    <property type="project" value="EnsemblFungi"/>
</dbReference>
<dbReference type="GO" id="GO:0000407">
    <property type="term" value="C:phagophore assembly site"/>
    <property type="evidence" value="ECO:0007669"/>
    <property type="project" value="EnsemblFungi"/>
</dbReference>
<comment type="similarity">
    <text evidence="3">Belongs to the WD repeat PROPPIN family.</text>
</comment>
<dbReference type="InterPro" id="IPR036322">
    <property type="entry name" value="WD40_repeat_dom_sf"/>
</dbReference>
<protein>
    <recommendedName>
        <fullName evidence="6">Autophagy-related protein 21</fullName>
    </recommendedName>
</protein>
<evidence type="ECO:0000256" key="3">
    <source>
        <dbReference type="ARBA" id="ARBA00025740"/>
    </source>
</evidence>
<keyword evidence="1" id="KW-0853">WD repeat</keyword>
<proteinExistence type="inferred from homology"/>
<dbReference type="GO" id="GO:0034497">
    <property type="term" value="P:protein localization to phagophore assembly site"/>
    <property type="evidence" value="ECO:0007669"/>
    <property type="project" value="EnsemblFungi"/>
</dbReference>
<dbReference type="PANTHER" id="PTHR11227">
    <property type="entry name" value="WD-REPEAT PROTEIN INTERACTING WITH PHOSPHOINOSIDES WIPI -RELATED"/>
    <property type="match status" value="1"/>
</dbReference>
<dbReference type="GeneID" id="11532425"/>
<evidence type="ECO:0008006" key="6">
    <source>
        <dbReference type="Google" id="ProtNLM"/>
    </source>
</evidence>
<evidence type="ECO:0000313" key="4">
    <source>
        <dbReference type="EMBL" id="CCE61209.1"/>
    </source>
</evidence>
<dbReference type="eggNOG" id="KOG2110">
    <property type="taxonomic scope" value="Eukaryota"/>
</dbReference>